<dbReference type="SUPFAM" id="SSF56317">
    <property type="entry name" value="Carbon-nitrogen hydrolase"/>
    <property type="match status" value="1"/>
</dbReference>
<reference evidence="4" key="1">
    <citation type="submission" date="2018-12" db="EMBL/GenBank/DDBJ databases">
        <title>Tengunoibacter tsumagoiensis gen. nov., sp. nov., Dictyobacter kobayashii sp. nov., D. alpinus sp. nov., and D. joshuensis sp. nov. and description of Dictyobacteraceae fam. nov. within the order Ktedonobacterales isolated from Tengu-no-mugimeshi.</title>
        <authorList>
            <person name="Wang C.M."/>
            <person name="Zheng Y."/>
            <person name="Sakai Y."/>
            <person name="Toyoda A."/>
            <person name="Minakuchi Y."/>
            <person name="Abe K."/>
            <person name="Yokota A."/>
            <person name="Yabe S."/>
        </authorList>
    </citation>
    <scope>NUCLEOTIDE SEQUENCE [LARGE SCALE GENOMIC DNA]</scope>
    <source>
        <strain evidence="4">Uno3</strain>
    </source>
</reference>
<evidence type="ECO:0000259" key="2">
    <source>
        <dbReference type="PROSITE" id="PS50263"/>
    </source>
</evidence>
<dbReference type="InterPro" id="IPR050345">
    <property type="entry name" value="Aliph_Amidase/BUP"/>
</dbReference>
<organism evidence="3 4">
    <name type="scientific">Tengunoibacter tsumagoiensis</name>
    <dbReference type="NCBI Taxonomy" id="2014871"/>
    <lineage>
        <taxon>Bacteria</taxon>
        <taxon>Bacillati</taxon>
        <taxon>Chloroflexota</taxon>
        <taxon>Ktedonobacteria</taxon>
        <taxon>Ktedonobacterales</taxon>
        <taxon>Dictyobacteraceae</taxon>
        <taxon>Tengunoibacter</taxon>
    </lineage>
</organism>
<dbReference type="AlphaFoldDB" id="A0A402A9U7"/>
<comment type="caution">
    <text evidence="3">The sequence shown here is derived from an EMBL/GenBank/DDBJ whole genome shotgun (WGS) entry which is preliminary data.</text>
</comment>
<dbReference type="EMBL" id="BIFR01000002">
    <property type="protein sequence ID" value="GCE15954.1"/>
    <property type="molecule type" value="Genomic_DNA"/>
</dbReference>
<feature type="domain" description="CN hydrolase" evidence="2">
    <location>
        <begin position="1"/>
        <end position="231"/>
    </location>
</feature>
<dbReference type="Proteomes" id="UP000287352">
    <property type="component" value="Unassembled WGS sequence"/>
</dbReference>
<gene>
    <name evidence="3" type="ORF">KTT_58130</name>
</gene>
<evidence type="ECO:0000313" key="4">
    <source>
        <dbReference type="Proteomes" id="UP000287352"/>
    </source>
</evidence>
<dbReference type="PANTHER" id="PTHR43674:SF2">
    <property type="entry name" value="BETA-UREIDOPROPIONASE"/>
    <property type="match status" value="1"/>
</dbReference>
<dbReference type="PROSITE" id="PS50263">
    <property type="entry name" value="CN_HYDROLASE"/>
    <property type="match status" value="1"/>
</dbReference>
<dbReference type="Gene3D" id="3.60.110.10">
    <property type="entry name" value="Carbon-nitrogen hydrolase"/>
    <property type="match status" value="1"/>
</dbReference>
<dbReference type="CDD" id="cd07197">
    <property type="entry name" value="nitrilase"/>
    <property type="match status" value="1"/>
</dbReference>
<dbReference type="PANTHER" id="PTHR43674">
    <property type="entry name" value="NITRILASE C965.09-RELATED"/>
    <property type="match status" value="1"/>
</dbReference>
<evidence type="ECO:0000256" key="1">
    <source>
        <dbReference type="ARBA" id="ARBA00022801"/>
    </source>
</evidence>
<protein>
    <submittedName>
        <fullName evidence="3">N-carbamoyl-D-amino-acid hydrolase</fullName>
    </submittedName>
</protein>
<dbReference type="Pfam" id="PF00795">
    <property type="entry name" value="CN_hydrolase"/>
    <property type="match status" value="1"/>
</dbReference>
<proteinExistence type="predicted"/>
<evidence type="ECO:0000313" key="3">
    <source>
        <dbReference type="EMBL" id="GCE15954.1"/>
    </source>
</evidence>
<dbReference type="InterPro" id="IPR003010">
    <property type="entry name" value="C-N_Hydrolase"/>
</dbReference>
<dbReference type="InterPro" id="IPR036526">
    <property type="entry name" value="C-N_Hydrolase_sf"/>
</dbReference>
<keyword evidence="1 3" id="KW-0378">Hydrolase</keyword>
<dbReference type="GO" id="GO:0016811">
    <property type="term" value="F:hydrolase activity, acting on carbon-nitrogen (but not peptide) bonds, in linear amides"/>
    <property type="evidence" value="ECO:0007669"/>
    <property type="project" value="UniProtKB-ARBA"/>
</dbReference>
<name>A0A402A9U7_9CHLR</name>
<keyword evidence="4" id="KW-1185">Reference proteome</keyword>
<accession>A0A402A9U7</accession>
<sequence>MCELPDEREAFPSAWKDLITHIKEQKSELVLLPELPFSAWFPRTPQFDAEIWRKVQQEHERMMTQLSDLAPAIVLGTTLITENGHHFNRGFIWSSQTGFQGVHDKYYFPNEEDFYEQIWFDRNEEDFSLAHVQDVAAGFLICTEVMFTERARSYGKQGANIVAVPRASCLNFERWLVAIRMAAISSGAFALSSNRVSSDLFIGRGVVVSPDGDVLASTSRQNPFVTAEIDLTESTRAKKTYPRDVLE</sequence>